<organism evidence="2">
    <name type="scientific">viral metagenome</name>
    <dbReference type="NCBI Taxonomy" id="1070528"/>
    <lineage>
        <taxon>unclassified sequences</taxon>
        <taxon>metagenomes</taxon>
        <taxon>organismal metagenomes</taxon>
    </lineage>
</organism>
<evidence type="ECO:0000256" key="1">
    <source>
        <dbReference type="SAM" id="Phobius"/>
    </source>
</evidence>
<dbReference type="Gene3D" id="3.40.50.10320">
    <property type="entry name" value="LmbE-like"/>
    <property type="match status" value="1"/>
</dbReference>
<evidence type="ECO:0000313" key="2">
    <source>
        <dbReference type="EMBL" id="QHT97249.1"/>
    </source>
</evidence>
<dbReference type="InterPro" id="IPR003737">
    <property type="entry name" value="GlcNAc_PI_deacetylase-related"/>
</dbReference>
<name>A0A6C0IXD3_9ZZZZ</name>
<dbReference type="EMBL" id="MN740274">
    <property type="protein sequence ID" value="QHT97249.1"/>
    <property type="molecule type" value="Genomic_DNA"/>
</dbReference>
<feature type="transmembrane region" description="Helical" evidence="1">
    <location>
        <begin position="193"/>
        <end position="215"/>
    </location>
</feature>
<accession>A0A6C0IXD3</accession>
<keyword evidence="1" id="KW-0812">Transmembrane</keyword>
<keyword evidence="1" id="KW-1133">Transmembrane helix</keyword>
<sequence length="271" mass="32587">MLNKYLLFISPHLDDVIFSLEEYINEMVKCNYKIIIATVFTESNLELLKILKGDYFLYGNYKTRILEDISAIKSIDENIIIEHLNFPEEMFRKSNNINNSIINSIDKLVTKYNIEKIFFPLSIGNHVDHKIVYNLSFNYKDNLNVFYYFDYPYCTIDLNTKVYLSTLGYFESIKLTDLYNFCWNPIYKSCPKIILLFKMFYNIFVYFLNFMYFLFVKSYDFDINIINIDIKRKYNVMLQYETQINPIFGSSKNLYNLLLNNSYEKILQFKD</sequence>
<dbReference type="SUPFAM" id="SSF102588">
    <property type="entry name" value="LmbE-like"/>
    <property type="match status" value="1"/>
</dbReference>
<evidence type="ECO:0008006" key="3">
    <source>
        <dbReference type="Google" id="ProtNLM"/>
    </source>
</evidence>
<dbReference type="InterPro" id="IPR024078">
    <property type="entry name" value="LmbE-like_dom_sf"/>
</dbReference>
<protein>
    <recommendedName>
        <fullName evidence="3">N-acetylglucosaminylphosphatidylinositol deacetylase</fullName>
    </recommendedName>
</protein>
<reference evidence="2" key="1">
    <citation type="journal article" date="2020" name="Nature">
        <title>Giant virus diversity and host interactions through global metagenomics.</title>
        <authorList>
            <person name="Schulz F."/>
            <person name="Roux S."/>
            <person name="Paez-Espino D."/>
            <person name="Jungbluth S."/>
            <person name="Walsh D.A."/>
            <person name="Denef V.J."/>
            <person name="McMahon K.D."/>
            <person name="Konstantinidis K.T."/>
            <person name="Eloe-Fadrosh E.A."/>
            <person name="Kyrpides N.C."/>
            <person name="Woyke T."/>
        </authorList>
    </citation>
    <scope>NUCLEOTIDE SEQUENCE</scope>
    <source>
        <strain evidence="2">GVMAG-M-3300025138-11</strain>
    </source>
</reference>
<keyword evidence="1" id="KW-0472">Membrane</keyword>
<dbReference type="AlphaFoldDB" id="A0A6C0IXD3"/>
<proteinExistence type="predicted"/>
<dbReference type="Pfam" id="PF02585">
    <property type="entry name" value="PIG-L"/>
    <property type="match status" value="1"/>
</dbReference>